<sequence length="36" mass="4373">MSTTRYIIKWSINFKILRLQCFKDKSGMLLLIKRIN</sequence>
<protein>
    <submittedName>
        <fullName evidence="1">Uncharacterized protein</fullName>
    </submittedName>
</protein>
<evidence type="ECO:0000313" key="2">
    <source>
        <dbReference type="Proteomes" id="UP000605970"/>
    </source>
</evidence>
<dbReference type="EMBL" id="JABEBT010000133">
    <property type="protein sequence ID" value="KAF7629985.1"/>
    <property type="molecule type" value="Genomic_DNA"/>
</dbReference>
<name>A0A8S9ZE33_9BILA</name>
<accession>A0A8S9ZE33</accession>
<evidence type="ECO:0000313" key="1">
    <source>
        <dbReference type="EMBL" id="KAF7629985.1"/>
    </source>
</evidence>
<feature type="non-terminal residue" evidence="1">
    <location>
        <position position="1"/>
    </location>
</feature>
<organism evidence="1 2">
    <name type="scientific">Meloidogyne graminicola</name>
    <dbReference type="NCBI Taxonomy" id="189291"/>
    <lineage>
        <taxon>Eukaryota</taxon>
        <taxon>Metazoa</taxon>
        <taxon>Ecdysozoa</taxon>
        <taxon>Nematoda</taxon>
        <taxon>Chromadorea</taxon>
        <taxon>Rhabditida</taxon>
        <taxon>Tylenchina</taxon>
        <taxon>Tylenchomorpha</taxon>
        <taxon>Tylenchoidea</taxon>
        <taxon>Meloidogynidae</taxon>
        <taxon>Meloidogyninae</taxon>
        <taxon>Meloidogyne</taxon>
    </lineage>
</organism>
<gene>
    <name evidence="1" type="ORF">Mgra_00009014</name>
</gene>
<dbReference type="AlphaFoldDB" id="A0A8S9ZE33"/>
<reference evidence="1" key="1">
    <citation type="journal article" date="2020" name="Ecol. Evol.">
        <title>Genome structure and content of the rice root-knot nematode (Meloidogyne graminicola).</title>
        <authorList>
            <person name="Phan N.T."/>
            <person name="Danchin E.G.J."/>
            <person name="Klopp C."/>
            <person name="Perfus-Barbeoch L."/>
            <person name="Kozlowski D.K."/>
            <person name="Koutsovoulos G.D."/>
            <person name="Lopez-Roques C."/>
            <person name="Bouchez O."/>
            <person name="Zahm M."/>
            <person name="Besnard G."/>
            <person name="Bellafiore S."/>
        </authorList>
    </citation>
    <scope>NUCLEOTIDE SEQUENCE</scope>
    <source>
        <strain evidence="1">VN-18</strain>
    </source>
</reference>
<proteinExistence type="predicted"/>
<comment type="caution">
    <text evidence="1">The sequence shown here is derived from an EMBL/GenBank/DDBJ whole genome shotgun (WGS) entry which is preliminary data.</text>
</comment>
<dbReference type="Proteomes" id="UP000605970">
    <property type="component" value="Unassembled WGS sequence"/>
</dbReference>
<keyword evidence="2" id="KW-1185">Reference proteome</keyword>